<keyword evidence="2" id="KW-1185">Reference proteome</keyword>
<evidence type="ECO:0000313" key="2">
    <source>
        <dbReference type="Proteomes" id="UP000035740"/>
    </source>
</evidence>
<organism evidence="1 2">
    <name type="scientific">Beta vulgaris subsp. vulgaris</name>
    <name type="common">Beet</name>
    <dbReference type="NCBI Taxonomy" id="3555"/>
    <lineage>
        <taxon>Eukaryota</taxon>
        <taxon>Viridiplantae</taxon>
        <taxon>Streptophyta</taxon>
        <taxon>Embryophyta</taxon>
        <taxon>Tracheophyta</taxon>
        <taxon>Spermatophyta</taxon>
        <taxon>Magnoliopsida</taxon>
        <taxon>eudicotyledons</taxon>
        <taxon>Gunneridae</taxon>
        <taxon>Pentapetalae</taxon>
        <taxon>Caryophyllales</taxon>
        <taxon>Chenopodiaceae</taxon>
        <taxon>Betoideae</taxon>
        <taxon>Beta</taxon>
    </lineage>
</organism>
<dbReference type="Gramene" id="KMT14867">
    <property type="protein sequence ID" value="KMT14867"/>
    <property type="gene ID" value="BVRB_3g065910"/>
</dbReference>
<evidence type="ECO:0000313" key="1">
    <source>
        <dbReference type="EMBL" id="KMT14867.1"/>
    </source>
</evidence>
<proteinExistence type="predicted"/>
<protein>
    <submittedName>
        <fullName evidence="1">Uncharacterized protein</fullName>
    </submittedName>
</protein>
<reference evidence="1 2" key="1">
    <citation type="journal article" date="2014" name="Nature">
        <title>The genome of the recently domesticated crop plant sugar beet (Beta vulgaris).</title>
        <authorList>
            <person name="Dohm J.C."/>
            <person name="Minoche A.E."/>
            <person name="Holtgrawe D."/>
            <person name="Capella-Gutierrez S."/>
            <person name="Zakrzewski F."/>
            <person name="Tafer H."/>
            <person name="Rupp O."/>
            <person name="Sorensen T.R."/>
            <person name="Stracke R."/>
            <person name="Reinhardt R."/>
            <person name="Goesmann A."/>
            <person name="Kraft T."/>
            <person name="Schulz B."/>
            <person name="Stadler P.F."/>
            <person name="Schmidt T."/>
            <person name="Gabaldon T."/>
            <person name="Lehrach H."/>
            <person name="Weisshaar B."/>
            <person name="Himmelbauer H."/>
        </authorList>
    </citation>
    <scope>NUCLEOTIDE SEQUENCE [LARGE SCALE GENOMIC DNA]</scope>
    <source>
        <tissue evidence="1">Taproot</tissue>
    </source>
</reference>
<accession>A0A0J8CMV6</accession>
<gene>
    <name evidence="1" type="ORF">BVRB_3g065910</name>
</gene>
<dbReference type="AlphaFoldDB" id="A0A0J8CMV6"/>
<dbReference type="Proteomes" id="UP000035740">
    <property type="component" value="Chromosome 3"/>
</dbReference>
<dbReference type="EMBL" id="KQ090066">
    <property type="protein sequence ID" value="KMT14867.1"/>
    <property type="molecule type" value="Genomic_DNA"/>
</dbReference>
<name>A0A0J8CMV6_BETVV</name>
<sequence length="44" mass="4959">MACGLCRGNLKFSQLNTDFSIQSYSSYNSIIFRVLIKMTLPPLS</sequence>